<dbReference type="InterPro" id="IPR003018">
    <property type="entry name" value="GAF"/>
</dbReference>
<feature type="domain" description="Histidine kinase" evidence="5">
    <location>
        <begin position="484"/>
        <end position="688"/>
    </location>
</feature>
<feature type="transmembrane region" description="Helical" evidence="4">
    <location>
        <begin position="264"/>
        <end position="285"/>
    </location>
</feature>
<dbReference type="Pfam" id="PF02518">
    <property type="entry name" value="HATPase_c"/>
    <property type="match status" value="1"/>
</dbReference>
<feature type="transmembrane region" description="Helical" evidence="4">
    <location>
        <begin position="40"/>
        <end position="58"/>
    </location>
</feature>
<dbReference type="Proteomes" id="UP000748752">
    <property type="component" value="Unassembled WGS sequence"/>
</dbReference>
<dbReference type="InterPro" id="IPR003594">
    <property type="entry name" value="HATPase_dom"/>
</dbReference>
<reference evidence="6 7" key="1">
    <citation type="journal article" date="2020" name="Microorganisms">
        <title>Osmotic Adaptation and Compatible Solute Biosynthesis of Phototrophic Bacteria as Revealed from Genome Analyses.</title>
        <authorList>
            <person name="Imhoff J.F."/>
            <person name="Rahn T."/>
            <person name="Kunzel S."/>
            <person name="Keller A."/>
            <person name="Neulinger S.C."/>
        </authorList>
    </citation>
    <scope>NUCLEOTIDE SEQUENCE [LARGE SCALE GENOMIC DNA]</scope>
    <source>
        <strain evidence="6 7">DSM 6210</strain>
    </source>
</reference>
<dbReference type="InterPro" id="IPR029016">
    <property type="entry name" value="GAF-like_dom_sf"/>
</dbReference>
<organism evidence="6 7">
    <name type="scientific">Thiohalocapsa halophila</name>
    <dbReference type="NCBI Taxonomy" id="69359"/>
    <lineage>
        <taxon>Bacteria</taxon>
        <taxon>Pseudomonadati</taxon>
        <taxon>Pseudomonadota</taxon>
        <taxon>Gammaproteobacteria</taxon>
        <taxon>Chromatiales</taxon>
        <taxon>Chromatiaceae</taxon>
        <taxon>Thiohalocapsa</taxon>
    </lineage>
</organism>
<dbReference type="CDD" id="cd00082">
    <property type="entry name" value="HisKA"/>
    <property type="match status" value="1"/>
</dbReference>
<dbReference type="PANTHER" id="PTHR43547:SF2">
    <property type="entry name" value="HYBRID SIGNAL TRANSDUCTION HISTIDINE KINASE C"/>
    <property type="match status" value="1"/>
</dbReference>
<comment type="caution">
    <text evidence="6">The sequence shown here is derived from an EMBL/GenBank/DDBJ whole genome shotgun (WGS) entry which is preliminary data.</text>
</comment>
<dbReference type="SMART" id="SM00387">
    <property type="entry name" value="HATPase_c"/>
    <property type="match status" value="1"/>
</dbReference>
<evidence type="ECO:0000256" key="4">
    <source>
        <dbReference type="SAM" id="Phobius"/>
    </source>
</evidence>
<dbReference type="InterPro" id="IPR005467">
    <property type="entry name" value="His_kinase_dom"/>
</dbReference>
<evidence type="ECO:0000256" key="1">
    <source>
        <dbReference type="ARBA" id="ARBA00000085"/>
    </source>
</evidence>
<feature type="transmembrane region" description="Helical" evidence="4">
    <location>
        <begin position="102"/>
        <end position="118"/>
    </location>
</feature>
<gene>
    <name evidence="6" type="ORF">CKO31_00480</name>
</gene>
<keyword evidence="4" id="KW-0472">Membrane</keyword>
<dbReference type="Pfam" id="PF13185">
    <property type="entry name" value="GAF_2"/>
    <property type="match status" value="1"/>
</dbReference>
<feature type="transmembrane region" description="Helical" evidence="4">
    <location>
        <begin position="70"/>
        <end position="90"/>
    </location>
</feature>
<dbReference type="InterPro" id="IPR003661">
    <property type="entry name" value="HisK_dim/P_dom"/>
</dbReference>
<dbReference type="SUPFAM" id="SSF55781">
    <property type="entry name" value="GAF domain-like"/>
    <property type="match status" value="1"/>
</dbReference>
<evidence type="ECO:0000313" key="7">
    <source>
        <dbReference type="Proteomes" id="UP000748752"/>
    </source>
</evidence>
<keyword evidence="4" id="KW-0812">Transmembrane</keyword>
<accession>A0ABS1CBG0</accession>
<keyword evidence="3" id="KW-0597">Phosphoprotein</keyword>
<name>A0ABS1CBG0_9GAMM</name>
<evidence type="ECO:0000313" key="6">
    <source>
        <dbReference type="EMBL" id="MBK1629230.1"/>
    </source>
</evidence>
<dbReference type="EC" id="2.7.13.3" evidence="2"/>
<dbReference type="PANTHER" id="PTHR43547">
    <property type="entry name" value="TWO-COMPONENT HISTIDINE KINASE"/>
    <property type="match status" value="1"/>
</dbReference>
<feature type="transmembrane region" description="Helical" evidence="4">
    <location>
        <begin position="138"/>
        <end position="156"/>
    </location>
</feature>
<dbReference type="InterPro" id="IPR014265">
    <property type="entry name" value="XrtA/PrsK"/>
</dbReference>
<dbReference type="SUPFAM" id="SSF55874">
    <property type="entry name" value="ATPase domain of HSP90 chaperone/DNA topoisomerase II/histidine kinase"/>
    <property type="match status" value="1"/>
</dbReference>
<dbReference type="Gene3D" id="3.30.565.10">
    <property type="entry name" value="Histidine kinase-like ATPase, C-terminal domain"/>
    <property type="match status" value="1"/>
</dbReference>
<dbReference type="PROSITE" id="PS50109">
    <property type="entry name" value="HIS_KIN"/>
    <property type="match status" value="1"/>
</dbReference>
<evidence type="ECO:0000256" key="2">
    <source>
        <dbReference type="ARBA" id="ARBA00012438"/>
    </source>
</evidence>
<keyword evidence="7" id="KW-1185">Reference proteome</keyword>
<keyword evidence="4" id="KW-1133">Transmembrane helix</keyword>
<sequence length="699" mass="76893">MTMAVSPALIGFIGYVAAAAAMAVLALLLLTSWRGRLQGGLLLLAVLVSAVWAGLLAVQSQWQAIPVQAIWAAEAARMVAWCLFLLGVLSQLRHALAERLRLLRWAVLVGGGLLLLPFEDWLPALLPGVGGWLSNARLIGQLLLTVGGLFLVEQVYRNTPWQHRWGIKFLCFGLGAVFVYDFYFFAQALLFGRLDTGVWLARGGVNALVMPLLAVSVARNPQWSFEIAVSRSVVVHSTTLMAAGLYLLFMALAGYYIRAYGGEWSAVFQPLFFFGAALLLIVLLFSGELRSRLRLFVSKHFYSYRYDYREEWLRLISVLSGRVLQATLPERIILALAELVDSPGGGIWVRDADGNCGFRLCWNLPQAEVDQRWQPAELCTALARDGPVIDLGRQPDDPLVDAALPRWLRESRTLWLLVPLMHETSVLGFVLLARPRAPQQLGWENVQLLQTAARQAASYLALDEAAAALAEARQFDGFNRLSAFVVHDLKNLVAQLSLVTRNAERYRDNPAFVDDAMQTVRDAVERMNRLLLQLRAAVPTGAQERVALLPLLERAAAERAVQPPAPELQVRAGASPEVYVDPERFQSVLRNMIQNAQDATDKQGHVTVTLHTDGDTAIIDIQDDGCGMDSAFVRERLFRPFDSTKGLAGMGIGAYECKTLVALAGGRVDVDSEPGRGTRFSIHLPQAAAQTQQPLAAAV</sequence>
<proteinExistence type="predicted"/>
<feature type="transmembrane region" description="Helical" evidence="4">
    <location>
        <begin position="12"/>
        <end position="33"/>
    </location>
</feature>
<feature type="transmembrane region" description="Helical" evidence="4">
    <location>
        <begin position="239"/>
        <end position="258"/>
    </location>
</feature>
<comment type="catalytic activity">
    <reaction evidence="1">
        <text>ATP + protein L-histidine = ADP + protein N-phospho-L-histidine.</text>
        <dbReference type="EC" id="2.7.13.3"/>
    </reaction>
</comment>
<dbReference type="Gene3D" id="3.30.450.40">
    <property type="match status" value="1"/>
</dbReference>
<feature type="transmembrane region" description="Helical" evidence="4">
    <location>
        <begin position="165"/>
        <end position="186"/>
    </location>
</feature>
<dbReference type="NCBIfam" id="TIGR02916">
    <property type="entry name" value="PEP_his_kin"/>
    <property type="match status" value="1"/>
</dbReference>
<dbReference type="InterPro" id="IPR036890">
    <property type="entry name" value="HATPase_C_sf"/>
</dbReference>
<dbReference type="EMBL" id="NRRV01000001">
    <property type="protein sequence ID" value="MBK1629230.1"/>
    <property type="molecule type" value="Genomic_DNA"/>
</dbReference>
<dbReference type="PRINTS" id="PR00344">
    <property type="entry name" value="BCTRLSENSOR"/>
</dbReference>
<protein>
    <recommendedName>
        <fullName evidence="2">histidine kinase</fullName>
        <ecNumber evidence="2">2.7.13.3</ecNumber>
    </recommendedName>
</protein>
<dbReference type="InterPro" id="IPR004358">
    <property type="entry name" value="Sig_transdc_His_kin-like_C"/>
</dbReference>
<evidence type="ECO:0000256" key="3">
    <source>
        <dbReference type="ARBA" id="ARBA00022553"/>
    </source>
</evidence>
<evidence type="ECO:0000259" key="5">
    <source>
        <dbReference type="PROSITE" id="PS50109"/>
    </source>
</evidence>